<dbReference type="EMBL" id="FNPB01000003">
    <property type="protein sequence ID" value="SDX83982.1"/>
    <property type="molecule type" value="Genomic_DNA"/>
</dbReference>
<dbReference type="InterPro" id="IPR000073">
    <property type="entry name" value="AB_hydrolase_1"/>
</dbReference>
<dbReference type="RefSeq" id="WP_089766218.1">
    <property type="nucleotide sequence ID" value="NZ_FNPB01000003.1"/>
</dbReference>
<dbReference type="OrthoDB" id="312142at2157"/>
<feature type="domain" description="AB hydrolase-1" evidence="1">
    <location>
        <begin position="26"/>
        <end position="248"/>
    </location>
</feature>
<dbReference type="Gene3D" id="3.40.50.1820">
    <property type="entry name" value="alpha/beta hydrolase"/>
    <property type="match status" value="1"/>
</dbReference>
<sequence>MKTVTHHERETAYRTFDRGGSGAPLLAIHGTGGSRLVWSQQSRLATEQPLVAVDLSGHGESDDVAAEPGYETLTAYVDDVVAVAEAVGAEVLLGHSLGGAVALTAALERNFYLSGLLLAGTGPRLPVLDDVLAWVSEDIDPVIEFFHEPDHLFHDVDEEIRDVSRDALRTTGREILERDFRTAHGFDVRDHLSEVGVPTLAVVGEYDRLTPPHFHEQLQAGIPDCELTVIEKAAHLAMLEQPTAFNDAVRDFLDRRVQE</sequence>
<protein>
    <submittedName>
        <fullName evidence="2">Pimeloyl-ACP methyl ester carboxylesterase</fullName>
    </submittedName>
</protein>
<reference evidence="3" key="1">
    <citation type="submission" date="2016-10" db="EMBL/GenBank/DDBJ databases">
        <authorList>
            <person name="Varghese N."/>
            <person name="Submissions S."/>
        </authorList>
    </citation>
    <scope>NUCLEOTIDE SEQUENCE [LARGE SCALE GENOMIC DNA]</scope>
    <source>
        <strain evidence="3">CGMCC 1.10118</strain>
    </source>
</reference>
<dbReference type="STRING" id="660517.SAMN04487946_10341"/>
<dbReference type="PANTHER" id="PTHR43194">
    <property type="entry name" value="HYDROLASE ALPHA/BETA FOLD FAMILY"/>
    <property type="match status" value="1"/>
</dbReference>
<dbReference type="AlphaFoldDB" id="A0A1H3EYT9"/>
<keyword evidence="3" id="KW-1185">Reference proteome</keyword>
<dbReference type="Proteomes" id="UP000199170">
    <property type="component" value="Unassembled WGS sequence"/>
</dbReference>
<dbReference type="InterPro" id="IPR050228">
    <property type="entry name" value="Carboxylesterase_BioH"/>
</dbReference>
<proteinExistence type="predicted"/>
<evidence type="ECO:0000313" key="3">
    <source>
        <dbReference type="Proteomes" id="UP000199170"/>
    </source>
</evidence>
<evidence type="ECO:0000259" key="1">
    <source>
        <dbReference type="Pfam" id="PF12697"/>
    </source>
</evidence>
<dbReference type="PRINTS" id="PR00111">
    <property type="entry name" value="ABHYDROLASE"/>
</dbReference>
<dbReference type="PANTHER" id="PTHR43194:SF5">
    <property type="entry name" value="PIMELOYL-[ACYL-CARRIER PROTEIN] METHYL ESTER ESTERASE"/>
    <property type="match status" value="1"/>
</dbReference>
<dbReference type="InterPro" id="IPR029058">
    <property type="entry name" value="AB_hydrolase_fold"/>
</dbReference>
<dbReference type="Pfam" id="PF12697">
    <property type="entry name" value="Abhydrolase_6"/>
    <property type="match status" value="1"/>
</dbReference>
<organism evidence="2 3">
    <name type="scientific">Halobellus clavatus</name>
    <dbReference type="NCBI Taxonomy" id="660517"/>
    <lineage>
        <taxon>Archaea</taxon>
        <taxon>Methanobacteriati</taxon>
        <taxon>Methanobacteriota</taxon>
        <taxon>Stenosarchaea group</taxon>
        <taxon>Halobacteria</taxon>
        <taxon>Halobacteriales</taxon>
        <taxon>Haloferacaceae</taxon>
        <taxon>Halobellus</taxon>
    </lineage>
</organism>
<gene>
    <name evidence="2" type="ORF">SAMN04487946_10341</name>
</gene>
<accession>A0A1H3EYT9</accession>
<evidence type="ECO:0000313" key="2">
    <source>
        <dbReference type="EMBL" id="SDX83982.1"/>
    </source>
</evidence>
<dbReference type="SUPFAM" id="SSF53474">
    <property type="entry name" value="alpha/beta-Hydrolases"/>
    <property type="match status" value="1"/>
</dbReference>
<name>A0A1H3EYT9_9EURY</name>